<evidence type="ECO:0000256" key="1">
    <source>
        <dbReference type="SAM" id="MobiDB-lite"/>
    </source>
</evidence>
<sequence>MARSSGRHSRRSLAGGVDAAGTGVTHQRHDKEPCHGGMTVAVTVAVAIASYRIASHRSLDAPPQRASSPEVGAAAVERTALLQSLQKPACWTAAPVYGSDRQRHDGYTGPGRPWHPSPLRVGSLLIHTEVTVTLARWVSGAAKWAPGSPSRLVALALASLRCFFRRVDRHHDRSGGKRSLCQRGATRPLHSYHRTPDTPEKTRPRRRLDGDAALVLAMPPRTEARSRKIAAAAR</sequence>
<organism evidence="2 3">
    <name type="scientific">Corynespora cassiicola Philippines</name>
    <dbReference type="NCBI Taxonomy" id="1448308"/>
    <lineage>
        <taxon>Eukaryota</taxon>
        <taxon>Fungi</taxon>
        <taxon>Dikarya</taxon>
        <taxon>Ascomycota</taxon>
        <taxon>Pezizomycotina</taxon>
        <taxon>Dothideomycetes</taxon>
        <taxon>Pleosporomycetidae</taxon>
        <taxon>Pleosporales</taxon>
        <taxon>Corynesporascaceae</taxon>
        <taxon>Corynespora</taxon>
    </lineage>
</organism>
<dbReference type="EMBL" id="KZ678135">
    <property type="protein sequence ID" value="PSN66899.1"/>
    <property type="molecule type" value="Genomic_DNA"/>
</dbReference>
<feature type="compositionally biased region" description="Low complexity" evidence="1">
    <location>
        <begin position="14"/>
        <end position="25"/>
    </location>
</feature>
<dbReference type="Proteomes" id="UP000240883">
    <property type="component" value="Unassembled WGS sequence"/>
</dbReference>
<evidence type="ECO:0000313" key="2">
    <source>
        <dbReference type="EMBL" id="PSN66899.1"/>
    </source>
</evidence>
<gene>
    <name evidence="2" type="ORF">BS50DRAFT_377448</name>
</gene>
<feature type="region of interest" description="Disordered" evidence="1">
    <location>
        <begin position="172"/>
        <end position="208"/>
    </location>
</feature>
<keyword evidence="3" id="KW-1185">Reference proteome</keyword>
<protein>
    <submittedName>
        <fullName evidence="2">Uncharacterized protein</fullName>
    </submittedName>
</protein>
<feature type="compositionally biased region" description="Basic and acidic residues" evidence="1">
    <location>
        <begin position="194"/>
        <end position="208"/>
    </location>
</feature>
<feature type="compositionally biased region" description="Basic residues" evidence="1">
    <location>
        <begin position="1"/>
        <end position="11"/>
    </location>
</feature>
<feature type="region of interest" description="Disordered" evidence="1">
    <location>
        <begin position="1"/>
        <end position="34"/>
    </location>
</feature>
<dbReference type="AlphaFoldDB" id="A0A2T2NNF2"/>
<name>A0A2T2NNF2_CORCC</name>
<proteinExistence type="predicted"/>
<evidence type="ECO:0000313" key="3">
    <source>
        <dbReference type="Proteomes" id="UP000240883"/>
    </source>
</evidence>
<accession>A0A2T2NNF2</accession>
<reference evidence="2 3" key="1">
    <citation type="journal article" date="2018" name="Front. Microbiol.">
        <title>Genome-Wide Analysis of Corynespora cassiicola Leaf Fall Disease Putative Effectors.</title>
        <authorList>
            <person name="Lopez D."/>
            <person name="Ribeiro S."/>
            <person name="Label P."/>
            <person name="Fumanal B."/>
            <person name="Venisse J.S."/>
            <person name="Kohler A."/>
            <person name="de Oliveira R.R."/>
            <person name="Labutti K."/>
            <person name="Lipzen A."/>
            <person name="Lail K."/>
            <person name="Bauer D."/>
            <person name="Ohm R.A."/>
            <person name="Barry K.W."/>
            <person name="Spatafora J."/>
            <person name="Grigoriev I.V."/>
            <person name="Martin F.M."/>
            <person name="Pujade-Renaud V."/>
        </authorList>
    </citation>
    <scope>NUCLEOTIDE SEQUENCE [LARGE SCALE GENOMIC DNA]</scope>
    <source>
        <strain evidence="2 3">Philippines</strain>
    </source>
</reference>